<sequence length="33" mass="3741">MKKVFLLFFASVVFIFCSGFTVPNHLLENGTAY</sequence>
<dbReference type="AlphaFoldDB" id="A0A449BCP0"/>
<dbReference type="EMBL" id="LR215048">
    <property type="protein sequence ID" value="VEU80213.1"/>
    <property type="molecule type" value="Genomic_DNA"/>
</dbReference>
<evidence type="ECO:0000313" key="1">
    <source>
        <dbReference type="EMBL" id="VEU80213.1"/>
    </source>
</evidence>
<reference evidence="1 2" key="1">
    <citation type="submission" date="2019-01" db="EMBL/GenBank/DDBJ databases">
        <authorList>
            <consortium name="Pathogen Informatics"/>
        </authorList>
    </citation>
    <scope>NUCLEOTIDE SEQUENCE [LARGE SCALE GENOMIC DNA]</scope>
    <source>
        <strain evidence="1 2">NCTC10138</strain>
    </source>
</reference>
<proteinExistence type="predicted"/>
<organism evidence="1 2">
    <name type="scientific">Haploplasma axanthum</name>
    <name type="common">Acholeplasma axanthum</name>
    <dbReference type="NCBI Taxonomy" id="29552"/>
    <lineage>
        <taxon>Bacteria</taxon>
        <taxon>Bacillati</taxon>
        <taxon>Mycoplasmatota</taxon>
        <taxon>Mollicutes</taxon>
        <taxon>Acholeplasmatales</taxon>
        <taxon>Acholeplasmataceae</taxon>
        <taxon>Haploplasma</taxon>
    </lineage>
</organism>
<dbReference type="STRING" id="1278311.GCA_000428705_01147"/>
<name>A0A449BCP0_HAPAX</name>
<accession>A0A449BCP0</accession>
<evidence type="ECO:0000313" key="2">
    <source>
        <dbReference type="Proteomes" id="UP000289841"/>
    </source>
</evidence>
<dbReference type="KEGG" id="aaxa:NCTC10138_00572"/>
<keyword evidence="2" id="KW-1185">Reference proteome</keyword>
<protein>
    <submittedName>
        <fullName evidence="1">Uncharacterized protein</fullName>
    </submittedName>
</protein>
<gene>
    <name evidence="1" type="ORF">NCTC10138_00572</name>
</gene>
<dbReference type="Proteomes" id="UP000289841">
    <property type="component" value="Chromosome"/>
</dbReference>